<evidence type="ECO:0000259" key="1">
    <source>
        <dbReference type="Pfam" id="PF00027"/>
    </source>
</evidence>
<dbReference type="Proteomes" id="UP000830401">
    <property type="component" value="Plasmid unnamed5"/>
</dbReference>
<dbReference type="Gene3D" id="2.60.120.10">
    <property type="entry name" value="Jelly Rolls"/>
    <property type="match status" value="1"/>
</dbReference>
<reference evidence="2" key="1">
    <citation type="submission" date="2022-04" db="EMBL/GenBank/DDBJ databases">
        <title>Hymenobacter sp. isolated from the air.</title>
        <authorList>
            <person name="Won M."/>
            <person name="Lee C.-M."/>
            <person name="Woen H.-Y."/>
            <person name="Kwon S.-W."/>
        </authorList>
    </citation>
    <scope>NUCLEOTIDE SEQUENCE</scope>
    <source>
        <strain evidence="2">5420S-77</strain>
        <plasmid evidence="2">unnamed5</plasmid>
    </source>
</reference>
<accession>A0ABY4GEV9</accession>
<dbReference type="SUPFAM" id="SSF51206">
    <property type="entry name" value="cAMP-binding domain-like"/>
    <property type="match status" value="1"/>
</dbReference>
<evidence type="ECO:0000313" key="3">
    <source>
        <dbReference type="Proteomes" id="UP000830401"/>
    </source>
</evidence>
<keyword evidence="2" id="KW-0614">Plasmid</keyword>
<feature type="domain" description="Cyclic nucleotide-binding" evidence="1">
    <location>
        <begin position="34"/>
        <end position="118"/>
    </location>
</feature>
<protein>
    <submittedName>
        <fullName evidence="2">Crp/Fnr family transcriptional regulator</fullName>
    </submittedName>
</protein>
<dbReference type="EMBL" id="CP095066">
    <property type="protein sequence ID" value="UOQ69434.1"/>
    <property type="molecule type" value="Genomic_DNA"/>
</dbReference>
<geneLocation type="plasmid" evidence="2 3">
    <name>unnamed5</name>
</geneLocation>
<sequence>MNALYTPLLDHIARHAALTPAEADLFVSYLRTQSIDRKDFLLREGQICPASYFVLRGCLRTYFVSEKGTEQIIQFSIENWWVTDYTSMGTHSPTVYTVQAIEPTEVVVFDQSVQEEVFQLLPKLERYFRIILQRTVAAAQFRNKFLFGMSGEERYHFFSEALPGFVQRVPQYMLASYLGFTPEFLSKIRAKVGHS</sequence>
<name>A0ABY4GEV9_9BACT</name>
<dbReference type="InterPro" id="IPR018490">
    <property type="entry name" value="cNMP-bd_dom_sf"/>
</dbReference>
<dbReference type="InterPro" id="IPR014710">
    <property type="entry name" value="RmlC-like_jellyroll"/>
</dbReference>
<proteinExistence type="predicted"/>
<organism evidence="2 3">
    <name type="scientific">Hymenobacter volaticus</name>
    <dbReference type="NCBI Taxonomy" id="2932254"/>
    <lineage>
        <taxon>Bacteria</taxon>
        <taxon>Pseudomonadati</taxon>
        <taxon>Bacteroidota</taxon>
        <taxon>Cytophagia</taxon>
        <taxon>Cytophagales</taxon>
        <taxon>Hymenobacteraceae</taxon>
        <taxon>Hymenobacter</taxon>
    </lineage>
</organism>
<evidence type="ECO:0000313" key="2">
    <source>
        <dbReference type="EMBL" id="UOQ69434.1"/>
    </source>
</evidence>
<keyword evidence="3" id="KW-1185">Reference proteome</keyword>
<dbReference type="Pfam" id="PF00027">
    <property type="entry name" value="cNMP_binding"/>
    <property type="match status" value="1"/>
</dbReference>
<dbReference type="RefSeq" id="WP_245127195.1">
    <property type="nucleotide sequence ID" value="NZ_CP095066.1"/>
</dbReference>
<dbReference type="CDD" id="cd00038">
    <property type="entry name" value="CAP_ED"/>
    <property type="match status" value="1"/>
</dbReference>
<gene>
    <name evidence="2" type="ORF">MUN86_28525</name>
</gene>
<dbReference type="InterPro" id="IPR000595">
    <property type="entry name" value="cNMP-bd_dom"/>
</dbReference>